<keyword evidence="3" id="KW-1185">Reference proteome</keyword>
<dbReference type="Pfam" id="PF06993">
    <property type="entry name" value="DUF1304"/>
    <property type="match status" value="1"/>
</dbReference>
<evidence type="ECO:0000313" key="2">
    <source>
        <dbReference type="EMBL" id="ADG97535.1"/>
    </source>
</evidence>
<dbReference type="InterPro" id="IPR009732">
    <property type="entry name" value="DUF1304"/>
</dbReference>
<keyword evidence="1" id="KW-0472">Membrane</keyword>
<dbReference type="HOGENOM" id="CLU_129819_1_1_11"/>
<dbReference type="RefSeq" id="WP_013137991.1">
    <property type="nucleotide sequence ID" value="NC_014168.1"/>
</dbReference>
<evidence type="ECO:0000313" key="3">
    <source>
        <dbReference type="Proteomes" id="UP000002247"/>
    </source>
</evidence>
<dbReference type="eggNOG" id="COG3759">
    <property type="taxonomic scope" value="Bacteria"/>
</dbReference>
<dbReference type="STRING" id="640132.Srot_1062"/>
<keyword evidence="1" id="KW-1133">Transmembrane helix</keyword>
<feature type="transmembrane region" description="Helical" evidence="1">
    <location>
        <begin position="55"/>
        <end position="72"/>
    </location>
</feature>
<evidence type="ECO:0000256" key="1">
    <source>
        <dbReference type="SAM" id="Phobius"/>
    </source>
</evidence>
<accession>D6ZF11</accession>
<dbReference type="PANTHER" id="PTHR38446:SF1">
    <property type="entry name" value="BLL0914 PROTEIN"/>
    <property type="match status" value="1"/>
</dbReference>
<dbReference type="Proteomes" id="UP000002247">
    <property type="component" value="Chromosome"/>
</dbReference>
<evidence type="ECO:0008006" key="4">
    <source>
        <dbReference type="Google" id="ProtNLM"/>
    </source>
</evidence>
<name>D6ZF11_SEGRD</name>
<keyword evidence="1" id="KW-0812">Transmembrane</keyword>
<feature type="transmembrane region" description="Helical" evidence="1">
    <location>
        <begin position="105"/>
        <end position="122"/>
    </location>
</feature>
<protein>
    <recommendedName>
        <fullName evidence="4">Transmembrane protein</fullName>
    </recommendedName>
</protein>
<dbReference type="KEGG" id="srt:Srot_1062"/>
<reference evidence="2 3" key="1">
    <citation type="journal article" date="2010" name="Stand. Genomic Sci.">
        <title>Complete genome sequence of Segniliparus rotundus type strain (CDC 1076).</title>
        <authorList>
            <person name="Sikorski J."/>
            <person name="Lapidus A."/>
            <person name="Copeland A."/>
            <person name="Misra M."/>
            <person name="Glavina Del Rio T."/>
            <person name="Nolan M."/>
            <person name="Lucas S."/>
            <person name="Chen F."/>
            <person name="Tice H."/>
            <person name="Cheng J.F."/>
            <person name="Jando M."/>
            <person name="Schneider S."/>
            <person name="Bruce D."/>
            <person name="Goodwin L."/>
            <person name="Pitluck S."/>
            <person name="Liolios K."/>
            <person name="Mikhailova N."/>
            <person name="Pati A."/>
            <person name="Ivanova N."/>
            <person name="Mavromatis K."/>
            <person name="Chen A."/>
            <person name="Palaniappan K."/>
            <person name="Chertkov O."/>
            <person name="Land M."/>
            <person name="Hauser L."/>
            <person name="Chang Y.J."/>
            <person name="Jeffries C.D."/>
            <person name="Brettin T."/>
            <person name="Detter J.C."/>
            <person name="Han C."/>
            <person name="Rohde M."/>
            <person name="Goker M."/>
            <person name="Bristow J."/>
            <person name="Eisen J.A."/>
            <person name="Markowitz V."/>
            <person name="Hugenholtz P."/>
            <person name="Kyrpides N.C."/>
            <person name="Klenk H.P."/>
        </authorList>
    </citation>
    <scope>NUCLEOTIDE SEQUENCE [LARGE SCALE GENOMIC DNA]</scope>
    <source>
        <strain evidence="3">ATCC BAA-972 / CDC 1076 / CIP 108378 / DSM 44985 / JCM 13578</strain>
    </source>
</reference>
<dbReference type="OrthoDB" id="9803832at2"/>
<dbReference type="PANTHER" id="PTHR38446">
    <property type="entry name" value="BLL0914 PROTEIN"/>
    <property type="match status" value="1"/>
</dbReference>
<dbReference type="AlphaFoldDB" id="D6ZF11"/>
<feature type="transmembrane region" description="Helical" evidence="1">
    <location>
        <begin position="7"/>
        <end position="27"/>
    </location>
</feature>
<gene>
    <name evidence="2" type="ordered locus">Srot_1062</name>
</gene>
<dbReference type="EMBL" id="CP001958">
    <property type="protein sequence ID" value="ADG97535.1"/>
    <property type="molecule type" value="Genomic_DNA"/>
</dbReference>
<proteinExistence type="predicted"/>
<sequence>MLIAFEIFAALAALLHIVIFLMESVLWTKPAVYRRFGLQSAEQAAATKSLAYNQGFYNLFLAIGIFVGIAIGGESGEALTLFALSCIVAAALVLVSAGLSYLRAAATQATFAVIALVLWALLPA</sequence>
<feature type="transmembrane region" description="Helical" evidence="1">
    <location>
        <begin position="79"/>
        <end position="99"/>
    </location>
</feature>
<organism evidence="2 3">
    <name type="scientific">Segniliparus rotundus (strain ATCC BAA-972 / CDC 1076 / CIP 108378 / DSM 44985 / JCM 13578)</name>
    <dbReference type="NCBI Taxonomy" id="640132"/>
    <lineage>
        <taxon>Bacteria</taxon>
        <taxon>Bacillati</taxon>
        <taxon>Actinomycetota</taxon>
        <taxon>Actinomycetes</taxon>
        <taxon>Mycobacteriales</taxon>
        <taxon>Segniliparaceae</taxon>
        <taxon>Segniliparus</taxon>
    </lineage>
</organism>